<evidence type="ECO:0000256" key="9">
    <source>
        <dbReference type="ARBA" id="ARBA00023136"/>
    </source>
</evidence>
<keyword evidence="21" id="KW-1185">Reference proteome</keyword>
<dbReference type="Pfam" id="PF00153">
    <property type="entry name" value="Mito_carr"/>
    <property type="match status" value="3"/>
</dbReference>
<evidence type="ECO:0000313" key="21">
    <source>
        <dbReference type="Proteomes" id="UP000314982"/>
    </source>
</evidence>
<keyword evidence="4 18" id="KW-0812">Transmembrane</keyword>
<accession>A0A4W5NNX7</accession>
<dbReference type="GO" id="GO:0000064">
    <property type="term" value="F:L-ornithine transmembrane transporter activity"/>
    <property type="evidence" value="ECO:0007669"/>
    <property type="project" value="TreeGrafter"/>
</dbReference>
<comment type="catalytic activity">
    <reaction evidence="11">
        <text>L-ornithine(in) + L-arginine(out) = L-ornithine(out) + L-arginine(in)</text>
        <dbReference type="Rhea" id="RHEA:34991"/>
        <dbReference type="ChEBI" id="CHEBI:32682"/>
        <dbReference type="ChEBI" id="CHEBI:46911"/>
    </reaction>
</comment>
<comment type="function">
    <text evidence="15">Mitochondrial ornithine-citrulline antiporter. Catalyzes the exchange between cytosolic ornithine and mitochondrial citrulline plus an H(+), the proton compensates the positive charge of ornithine thus leading to an electroneutral transport. Plays a crucial role in the urea cycle, by connecting the cytosolic and the intramitochondrial reactions of the urea cycle. Lysine and arginine are also transported by the antiport mechanism. In addition, catalyzes an electroneutral exchange of ornithine or lysine for H(+), a reaction driven by the pH gradient across the inner membrane.</text>
</comment>
<feature type="repeat" description="Solcar" evidence="18">
    <location>
        <begin position="13"/>
        <end position="97"/>
    </location>
</feature>
<comment type="catalytic activity">
    <reaction evidence="10">
        <text>L-lysine(out) + H(+)(in) = L-lysine(in) + H(+)(out)</text>
        <dbReference type="Rhea" id="RHEA:70795"/>
        <dbReference type="ChEBI" id="CHEBI:15378"/>
        <dbReference type="ChEBI" id="CHEBI:32551"/>
    </reaction>
</comment>
<comment type="similarity">
    <text evidence="2 19">Belongs to the mitochondrial carrier (TC 2.A.29) family.</text>
</comment>
<evidence type="ECO:0000256" key="3">
    <source>
        <dbReference type="ARBA" id="ARBA00022448"/>
    </source>
</evidence>
<feature type="repeat" description="Solcar" evidence="18">
    <location>
        <begin position="218"/>
        <end position="304"/>
    </location>
</feature>
<feature type="repeat" description="Solcar" evidence="18">
    <location>
        <begin position="110"/>
        <end position="207"/>
    </location>
</feature>
<dbReference type="GO" id="GO:1990575">
    <property type="term" value="P:mitochondrial L-ornithine transmembrane transport"/>
    <property type="evidence" value="ECO:0007669"/>
    <property type="project" value="TreeGrafter"/>
</dbReference>
<reference evidence="20" key="2">
    <citation type="submission" date="2025-08" db="UniProtKB">
        <authorList>
            <consortium name="Ensembl"/>
        </authorList>
    </citation>
    <scope>IDENTIFICATION</scope>
</reference>
<evidence type="ECO:0000256" key="12">
    <source>
        <dbReference type="ARBA" id="ARBA00052116"/>
    </source>
</evidence>
<evidence type="ECO:0000256" key="7">
    <source>
        <dbReference type="ARBA" id="ARBA00022989"/>
    </source>
</evidence>
<evidence type="ECO:0000256" key="15">
    <source>
        <dbReference type="ARBA" id="ARBA00054811"/>
    </source>
</evidence>
<dbReference type="GO" id="GO:0015297">
    <property type="term" value="F:antiporter activity"/>
    <property type="evidence" value="ECO:0007669"/>
    <property type="project" value="UniProtKB-ARBA"/>
</dbReference>
<reference evidence="21" key="1">
    <citation type="submission" date="2018-06" db="EMBL/GenBank/DDBJ databases">
        <title>Genome assembly of Danube salmon.</title>
        <authorList>
            <person name="Macqueen D.J."/>
            <person name="Gundappa M.K."/>
        </authorList>
    </citation>
    <scope>NUCLEOTIDE SEQUENCE [LARGE SCALE GENOMIC DNA]</scope>
</reference>
<evidence type="ECO:0000313" key="20">
    <source>
        <dbReference type="Ensembl" id="ENSHHUP00000050995.1"/>
    </source>
</evidence>
<evidence type="ECO:0000256" key="4">
    <source>
        <dbReference type="ARBA" id="ARBA00022692"/>
    </source>
</evidence>
<dbReference type="Gene3D" id="1.50.40.10">
    <property type="entry name" value="Mitochondrial carrier domain"/>
    <property type="match status" value="2"/>
</dbReference>
<dbReference type="SUPFAM" id="SSF103506">
    <property type="entry name" value="Mitochondrial carrier"/>
    <property type="match status" value="1"/>
</dbReference>
<dbReference type="PANTHER" id="PTHR45624:SF11">
    <property type="entry name" value="MITOCHONDRIAL ORNITHINE TRANSPORTER 1-LIKE"/>
    <property type="match status" value="1"/>
</dbReference>
<organism evidence="20 21">
    <name type="scientific">Hucho hucho</name>
    <name type="common">huchen</name>
    <dbReference type="NCBI Taxonomy" id="62062"/>
    <lineage>
        <taxon>Eukaryota</taxon>
        <taxon>Metazoa</taxon>
        <taxon>Chordata</taxon>
        <taxon>Craniata</taxon>
        <taxon>Vertebrata</taxon>
        <taxon>Euteleostomi</taxon>
        <taxon>Actinopterygii</taxon>
        <taxon>Neopterygii</taxon>
        <taxon>Teleostei</taxon>
        <taxon>Protacanthopterygii</taxon>
        <taxon>Salmoniformes</taxon>
        <taxon>Salmonidae</taxon>
        <taxon>Salmoninae</taxon>
        <taxon>Hucho</taxon>
    </lineage>
</organism>
<dbReference type="FunFam" id="1.50.40.10:FF:000055">
    <property type="entry name" value="mitochondrial ornithine transporter 1 isoform X1"/>
    <property type="match status" value="1"/>
</dbReference>
<evidence type="ECO:0000256" key="10">
    <source>
        <dbReference type="ARBA" id="ARBA00050969"/>
    </source>
</evidence>
<dbReference type="InterPro" id="IPR023395">
    <property type="entry name" value="MCP_dom_sf"/>
</dbReference>
<evidence type="ECO:0000256" key="6">
    <source>
        <dbReference type="ARBA" id="ARBA00022792"/>
    </source>
</evidence>
<keyword evidence="6" id="KW-0999">Mitochondrion inner membrane</keyword>
<comment type="catalytic activity">
    <reaction evidence="13">
        <text>L-citrulline(in) + L-ornithine(out) + H(+)(in) = L-citrulline(out) + L-ornithine(in) + H(+)(out)</text>
        <dbReference type="Rhea" id="RHEA:70787"/>
        <dbReference type="ChEBI" id="CHEBI:15378"/>
        <dbReference type="ChEBI" id="CHEBI:46911"/>
        <dbReference type="ChEBI" id="CHEBI:57743"/>
    </reaction>
</comment>
<evidence type="ECO:0000256" key="13">
    <source>
        <dbReference type="ARBA" id="ARBA00052532"/>
    </source>
</evidence>
<dbReference type="InterPro" id="IPR050567">
    <property type="entry name" value="Mitochondrial_Carrier"/>
</dbReference>
<keyword evidence="8" id="KW-0496">Mitochondrion</keyword>
<evidence type="ECO:0000256" key="14">
    <source>
        <dbReference type="ARBA" id="ARBA00052952"/>
    </source>
</evidence>
<dbReference type="Proteomes" id="UP000314982">
    <property type="component" value="Unassembled WGS sequence"/>
</dbReference>
<sequence length="312" mass="33722">MGVEEECTLHPMTDAIINLTAGAAGGVACVLSGQPFDTVKVKMQTFPSLYRGFLDCSLKTYRHDGLRGLYQGSVPALLANVAENAVLFACYGTCQQLTRRVFGLEKGSHLSDLQNALSGSLASVFSSLVLCPTELVKCRMQAVHEMRMVGKTSLATHVGGSSTWSVVRDILKTDGPQGLFQGMTSTWLREVPGYFLFFGGYEICRTLFTKPGQSKDELDAVPLLISGGVGGAAFWLAVYPIDSVKSRIQVLSMSGKQAGFIRTLLCIIRTEGVPALYCGLTPTVLRAFPSNGALFLAYEWTRRTLLNHTSTA</sequence>
<evidence type="ECO:0000256" key="18">
    <source>
        <dbReference type="PROSITE-ProRule" id="PRU00282"/>
    </source>
</evidence>
<reference evidence="20" key="3">
    <citation type="submission" date="2025-09" db="UniProtKB">
        <authorList>
            <consortium name="Ensembl"/>
        </authorList>
    </citation>
    <scope>IDENTIFICATION</scope>
</reference>
<comment type="catalytic activity">
    <reaction evidence="14">
        <text>L-ornithine(out) + H(+)(in) = L-ornithine(in) + H(+)(out)</text>
        <dbReference type="Rhea" id="RHEA:70791"/>
        <dbReference type="ChEBI" id="CHEBI:15378"/>
        <dbReference type="ChEBI" id="CHEBI:46911"/>
    </reaction>
</comment>
<proteinExistence type="inferred from homology"/>
<evidence type="ECO:0000256" key="5">
    <source>
        <dbReference type="ARBA" id="ARBA00022737"/>
    </source>
</evidence>
<dbReference type="GeneTree" id="ENSGT00940000167446"/>
<keyword evidence="3 19" id="KW-0813">Transport</keyword>
<keyword evidence="5" id="KW-0677">Repeat</keyword>
<dbReference type="GO" id="GO:0005743">
    <property type="term" value="C:mitochondrial inner membrane"/>
    <property type="evidence" value="ECO:0007669"/>
    <property type="project" value="UniProtKB-SubCell"/>
</dbReference>
<protein>
    <recommendedName>
        <fullName evidence="16">Mitochondrial ornithine transporter 1</fullName>
    </recommendedName>
    <alternativeName>
        <fullName evidence="17">Solute carrier family 25 member 15</fullName>
    </alternativeName>
</protein>
<name>A0A4W5NNX7_9TELE</name>
<dbReference type="InterPro" id="IPR018108">
    <property type="entry name" value="MCP_transmembrane"/>
</dbReference>
<keyword evidence="9 18" id="KW-0472">Membrane</keyword>
<dbReference type="Ensembl" id="ENSHHUT00000052803.1">
    <property type="protein sequence ID" value="ENSHHUP00000050995.1"/>
    <property type="gene ID" value="ENSHHUG00000030704.1"/>
</dbReference>
<keyword evidence="7" id="KW-1133">Transmembrane helix</keyword>
<evidence type="ECO:0000256" key="11">
    <source>
        <dbReference type="ARBA" id="ARBA00051921"/>
    </source>
</evidence>
<evidence type="ECO:0000256" key="1">
    <source>
        <dbReference type="ARBA" id="ARBA00004448"/>
    </source>
</evidence>
<evidence type="ECO:0000256" key="17">
    <source>
        <dbReference type="ARBA" id="ARBA00076500"/>
    </source>
</evidence>
<dbReference type="AlphaFoldDB" id="A0A4W5NNX7"/>
<evidence type="ECO:0000256" key="2">
    <source>
        <dbReference type="ARBA" id="ARBA00006375"/>
    </source>
</evidence>
<comment type="subcellular location">
    <subcellularLocation>
        <location evidence="1">Mitochondrion inner membrane</location>
        <topology evidence="1">Multi-pass membrane protein</topology>
    </subcellularLocation>
</comment>
<evidence type="ECO:0000256" key="16">
    <source>
        <dbReference type="ARBA" id="ARBA00071130"/>
    </source>
</evidence>
<evidence type="ECO:0000256" key="8">
    <source>
        <dbReference type="ARBA" id="ARBA00023128"/>
    </source>
</evidence>
<comment type="catalytic activity">
    <reaction evidence="12">
        <text>L-ornithine(out) + L-lysine(in) = L-ornithine(in) + L-lysine(out)</text>
        <dbReference type="Rhea" id="RHEA:70799"/>
        <dbReference type="ChEBI" id="CHEBI:32551"/>
        <dbReference type="ChEBI" id="CHEBI:46911"/>
    </reaction>
</comment>
<evidence type="ECO:0000256" key="19">
    <source>
        <dbReference type="RuleBase" id="RU000488"/>
    </source>
</evidence>
<dbReference type="PANTHER" id="PTHR45624">
    <property type="entry name" value="MITOCHONDRIAL BASIC AMINO ACIDS TRANSPORTER-RELATED"/>
    <property type="match status" value="1"/>
</dbReference>
<dbReference type="PROSITE" id="PS50920">
    <property type="entry name" value="SOLCAR"/>
    <property type="match status" value="3"/>
</dbReference>